<gene>
    <name evidence="2" type="ORF">FHS26_004845</name>
</gene>
<dbReference type="InterPro" id="IPR050471">
    <property type="entry name" value="AB_hydrolase"/>
</dbReference>
<dbReference type="InterPro" id="IPR000073">
    <property type="entry name" value="AB_hydrolase_1"/>
</dbReference>
<dbReference type="GO" id="GO:0046503">
    <property type="term" value="P:glycerolipid catabolic process"/>
    <property type="evidence" value="ECO:0007669"/>
    <property type="project" value="TreeGrafter"/>
</dbReference>
<dbReference type="PANTHER" id="PTHR43433:SF5">
    <property type="entry name" value="AB HYDROLASE-1 DOMAIN-CONTAINING PROTEIN"/>
    <property type="match status" value="1"/>
</dbReference>
<proteinExistence type="predicted"/>
<organism evidence="2 3">
    <name type="scientific">Rhizobium pisi</name>
    <dbReference type="NCBI Taxonomy" id="574561"/>
    <lineage>
        <taxon>Bacteria</taxon>
        <taxon>Pseudomonadati</taxon>
        <taxon>Pseudomonadota</taxon>
        <taxon>Alphaproteobacteria</taxon>
        <taxon>Hyphomicrobiales</taxon>
        <taxon>Rhizobiaceae</taxon>
        <taxon>Rhizobium/Agrobacterium group</taxon>
        <taxon>Rhizobium</taxon>
    </lineage>
</organism>
<protein>
    <submittedName>
        <fullName evidence="2">Pimeloyl-ACP methyl ester carboxylesterase</fullName>
    </submittedName>
</protein>
<comment type="caution">
    <text evidence="2">The sequence shown here is derived from an EMBL/GenBank/DDBJ whole genome shotgun (WGS) entry which is preliminary data.</text>
</comment>
<evidence type="ECO:0000259" key="1">
    <source>
        <dbReference type="Pfam" id="PF00561"/>
    </source>
</evidence>
<evidence type="ECO:0000313" key="2">
    <source>
        <dbReference type="EMBL" id="MBB3137086.1"/>
    </source>
</evidence>
<dbReference type="Gene3D" id="3.40.50.1820">
    <property type="entry name" value="alpha/beta hydrolase"/>
    <property type="match status" value="1"/>
</dbReference>
<accession>A0A7W5BQG5</accession>
<dbReference type="Pfam" id="PF00561">
    <property type="entry name" value="Abhydrolase_1"/>
    <property type="match status" value="1"/>
</dbReference>
<dbReference type="PRINTS" id="PR00111">
    <property type="entry name" value="ABHYDROLASE"/>
</dbReference>
<keyword evidence="3" id="KW-1185">Reference proteome</keyword>
<dbReference type="GO" id="GO:0004806">
    <property type="term" value="F:triacylglycerol lipase activity"/>
    <property type="evidence" value="ECO:0007669"/>
    <property type="project" value="TreeGrafter"/>
</dbReference>
<dbReference type="InterPro" id="IPR029058">
    <property type="entry name" value="AB_hydrolase_fold"/>
</dbReference>
<dbReference type="EMBL" id="JACHXH010000019">
    <property type="protein sequence ID" value="MBB3137086.1"/>
    <property type="molecule type" value="Genomic_DNA"/>
</dbReference>
<dbReference type="AlphaFoldDB" id="A0A7W5BQG5"/>
<dbReference type="SUPFAM" id="SSF53474">
    <property type="entry name" value="alpha/beta-Hydrolases"/>
    <property type="match status" value="1"/>
</dbReference>
<feature type="domain" description="AB hydrolase-1" evidence="1">
    <location>
        <begin position="73"/>
        <end position="314"/>
    </location>
</feature>
<name>A0A7W5BQG5_9HYPH</name>
<dbReference type="Proteomes" id="UP000518315">
    <property type="component" value="Unassembled WGS sequence"/>
</dbReference>
<evidence type="ECO:0000313" key="3">
    <source>
        <dbReference type="Proteomes" id="UP000518315"/>
    </source>
</evidence>
<sequence length="329" mass="35387">MPYSLSLGLTCAFSISSKTDCIVGSVMQDGTSFNLQSDSSAMEPVKSPLVTEKIVELQGAELRTQAFGNPTSPPVLLIMGVMSSMLWWPERFCEELAAQGRYVIRYDQRDTGLSTHYPPGKPDYSFSDLSNDAVAILDGYGIEAAHLVGMSMGGFVAQEAALRYPQRVRTLTLISSSPVGIDGLPSSTAAYKEHSAAAESIDWSDLEAIADFLRRDAAMLAGTGHPHDARSAKTLIARDMERAPSFVSATNHFMLLGEDGGAKLHASRIEAPVLAIHGTSDPLFPIEHGEAFTRDVANAKLHRITGGGHEIHDQDIDEMTRVIAGHTAS</sequence>
<dbReference type="PANTHER" id="PTHR43433">
    <property type="entry name" value="HYDROLASE, ALPHA/BETA FOLD FAMILY PROTEIN"/>
    <property type="match status" value="1"/>
</dbReference>
<reference evidence="2 3" key="1">
    <citation type="submission" date="2020-08" db="EMBL/GenBank/DDBJ databases">
        <title>Genomic Encyclopedia of Type Strains, Phase III (KMG-III): the genomes of soil and plant-associated and newly described type strains.</title>
        <authorList>
            <person name="Whitman W."/>
        </authorList>
    </citation>
    <scope>NUCLEOTIDE SEQUENCE [LARGE SCALE GENOMIC DNA]</scope>
    <source>
        <strain evidence="2 3">CECT 4113</strain>
    </source>
</reference>